<keyword evidence="2" id="KW-1185">Reference proteome</keyword>
<proteinExistence type="predicted"/>
<dbReference type="AlphaFoldDB" id="A0AAP0F7Y7"/>
<evidence type="ECO:0000313" key="1">
    <source>
        <dbReference type="EMBL" id="KAK9105590.1"/>
    </source>
</evidence>
<protein>
    <submittedName>
        <fullName evidence="1">Uncharacterized protein</fullName>
    </submittedName>
</protein>
<sequence>MKRLRKEFTNLRQGADERVMRYRDRDKAIRERLPRDLVKKDSDDVYHFSDGLMPDIGFYVVS</sequence>
<evidence type="ECO:0000313" key="2">
    <source>
        <dbReference type="Proteomes" id="UP001419268"/>
    </source>
</evidence>
<reference evidence="1 2" key="1">
    <citation type="submission" date="2024-01" db="EMBL/GenBank/DDBJ databases">
        <title>Genome assemblies of Stephania.</title>
        <authorList>
            <person name="Yang L."/>
        </authorList>
    </citation>
    <scope>NUCLEOTIDE SEQUENCE [LARGE SCALE GENOMIC DNA]</scope>
    <source>
        <strain evidence="1">JXDWG</strain>
        <tissue evidence="1">Leaf</tissue>
    </source>
</reference>
<organism evidence="1 2">
    <name type="scientific">Stephania cephalantha</name>
    <dbReference type="NCBI Taxonomy" id="152367"/>
    <lineage>
        <taxon>Eukaryota</taxon>
        <taxon>Viridiplantae</taxon>
        <taxon>Streptophyta</taxon>
        <taxon>Embryophyta</taxon>
        <taxon>Tracheophyta</taxon>
        <taxon>Spermatophyta</taxon>
        <taxon>Magnoliopsida</taxon>
        <taxon>Ranunculales</taxon>
        <taxon>Menispermaceae</taxon>
        <taxon>Menispermoideae</taxon>
        <taxon>Cissampelideae</taxon>
        <taxon>Stephania</taxon>
    </lineage>
</organism>
<dbReference type="EMBL" id="JBBNAG010000009">
    <property type="protein sequence ID" value="KAK9105590.1"/>
    <property type="molecule type" value="Genomic_DNA"/>
</dbReference>
<accession>A0AAP0F7Y7</accession>
<gene>
    <name evidence="1" type="ORF">Scep_022434</name>
</gene>
<comment type="caution">
    <text evidence="1">The sequence shown here is derived from an EMBL/GenBank/DDBJ whole genome shotgun (WGS) entry which is preliminary data.</text>
</comment>
<dbReference type="Proteomes" id="UP001419268">
    <property type="component" value="Unassembled WGS sequence"/>
</dbReference>
<name>A0AAP0F7Y7_9MAGN</name>